<dbReference type="InterPro" id="IPR036437">
    <property type="entry name" value="OspC-like_sf"/>
</dbReference>
<protein>
    <submittedName>
        <fullName evidence="9">Variable outer membrane protein</fullName>
    </submittedName>
</protein>
<evidence type="ECO:0000313" key="9">
    <source>
        <dbReference type="EMBL" id="ETZ17063.1"/>
    </source>
</evidence>
<keyword evidence="5" id="KW-0472">Membrane</keyword>
<organism evidence="9 10">
    <name type="scientific">Borrelia duttonii CR2A</name>
    <dbReference type="NCBI Taxonomy" id="1432657"/>
    <lineage>
        <taxon>Bacteria</taxon>
        <taxon>Pseudomonadati</taxon>
        <taxon>Spirochaetota</taxon>
        <taxon>Spirochaetia</taxon>
        <taxon>Spirochaetales</taxon>
        <taxon>Borreliaceae</taxon>
        <taxon>Borrelia</taxon>
    </lineage>
</organism>
<dbReference type="Gene3D" id="1.20.120.240">
    <property type="entry name" value="Lipoprotein, type 6"/>
    <property type="match status" value="1"/>
</dbReference>
<evidence type="ECO:0000256" key="7">
    <source>
        <dbReference type="ARBA" id="ARBA00023237"/>
    </source>
</evidence>
<comment type="subcellular location">
    <subcellularLocation>
        <location evidence="2">Cell outer membrane</location>
        <topology evidence="2">Lipid-anchor</topology>
    </subcellularLocation>
</comment>
<evidence type="ECO:0000256" key="2">
    <source>
        <dbReference type="ARBA" id="ARBA00004459"/>
    </source>
</evidence>
<name>W6TFN6_9SPIR</name>
<evidence type="ECO:0000256" key="8">
    <source>
        <dbReference type="ARBA" id="ARBA00023288"/>
    </source>
</evidence>
<dbReference type="EMBL" id="AZIT01000118">
    <property type="protein sequence ID" value="ETZ17063.1"/>
    <property type="molecule type" value="Genomic_DNA"/>
</dbReference>
<dbReference type="GO" id="GO:0009279">
    <property type="term" value="C:cell outer membrane"/>
    <property type="evidence" value="ECO:0007669"/>
    <property type="project" value="UniProtKB-SubCell"/>
</dbReference>
<comment type="caution">
    <text evidence="9">The sequence shown here is derived from an EMBL/GenBank/DDBJ whole genome shotgun (WGS) entry which is preliminary data.</text>
</comment>
<dbReference type="Pfam" id="PF01441">
    <property type="entry name" value="Lipoprotein_6"/>
    <property type="match status" value="1"/>
</dbReference>
<dbReference type="Proteomes" id="UP000019148">
    <property type="component" value="Unassembled WGS sequence"/>
</dbReference>
<accession>W6TFN6</accession>
<dbReference type="SUPFAM" id="SSF63515">
    <property type="entry name" value="Outer surface protein C (OspC)"/>
    <property type="match status" value="1"/>
</dbReference>
<evidence type="ECO:0000256" key="6">
    <source>
        <dbReference type="ARBA" id="ARBA00023139"/>
    </source>
</evidence>
<keyword evidence="6" id="KW-0564">Palmitate</keyword>
<evidence type="ECO:0000313" key="10">
    <source>
        <dbReference type="Proteomes" id="UP000019148"/>
    </source>
</evidence>
<comment type="similarity">
    <text evidence="3">Belongs to the variable small protein (Vsp) family.</text>
</comment>
<sequence>MLSIHSWLVSILFLFVGLMGCNSGGVSGEGKGEEGKGRKGDGSVIDLKVVSNKIRYAVEFAESVKEVHTLVKSVDELAKAIGKKVGAVGLGDIVDHNRSLIAGAYSVIDSCGY</sequence>
<comment type="function">
    <text evidence="1">The Vlp and Vsp proteins are antigenically distinct proteins, only one vlp or vsp gene is transcriptionally active at any one time. Switching between these genes is a mechanism of host immune response evasion.</text>
</comment>
<evidence type="ECO:0000256" key="5">
    <source>
        <dbReference type="ARBA" id="ARBA00023136"/>
    </source>
</evidence>
<keyword evidence="4" id="KW-0732">Signal</keyword>
<dbReference type="InterPro" id="IPR001800">
    <property type="entry name" value="Lipoprotein_OspC"/>
</dbReference>
<gene>
    <name evidence="9" type="ORF">BDCR2A_02023</name>
</gene>
<keyword evidence="7" id="KW-0998">Cell outer membrane</keyword>
<dbReference type="AlphaFoldDB" id="W6TFN6"/>
<reference evidence="9 10" key="1">
    <citation type="submission" date="2013-12" db="EMBL/GenBank/DDBJ databases">
        <title>Comparative genomics of relapsing fever spirochetes.</title>
        <authorList>
            <person name="Schwan T.G."/>
            <person name="Raffel S.J."/>
            <person name="Porcella S.F."/>
        </authorList>
    </citation>
    <scope>NUCLEOTIDE SEQUENCE [LARGE SCALE GENOMIC DNA]</scope>
    <source>
        <strain evidence="9 10">CR2A</strain>
    </source>
</reference>
<evidence type="ECO:0000256" key="1">
    <source>
        <dbReference type="ARBA" id="ARBA00003932"/>
    </source>
</evidence>
<evidence type="ECO:0000256" key="4">
    <source>
        <dbReference type="ARBA" id="ARBA00022729"/>
    </source>
</evidence>
<evidence type="ECO:0000256" key="3">
    <source>
        <dbReference type="ARBA" id="ARBA00008719"/>
    </source>
</evidence>
<dbReference type="PATRIC" id="fig|1432657.3.peg.1869"/>
<keyword evidence="8" id="KW-0449">Lipoprotein</keyword>
<proteinExistence type="inferred from homology"/>